<feature type="region of interest" description="Disordered" evidence="1">
    <location>
        <begin position="89"/>
        <end position="138"/>
    </location>
</feature>
<protein>
    <submittedName>
        <fullName evidence="2">Uncharacterized protein</fullName>
    </submittedName>
</protein>
<name>A0AAD6S4K1_9AGAR</name>
<sequence length="218" mass="24225">MEGARHREDRTGFSRHPINRAPLHPVYECMGGRRRYMSITYSHSAGCKGKPVGIRVFATAQGNSIQVLRCVHLWKRLRRAMKRIVEPKKTENRVNGSNAARGAQAREKEVRTAGADSTAYASREYDRRRGAETDKRGYEGDCAVGGSARPVTDDVRVGPCIAHKVGMGREQSTTGRIAGITTDAMKWLHNMVEADIARTGADIRHEVVGERPEETRKA</sequence>
<evidence type="ECO:0000313" key="3">
    <source>
        <dbReference type="Proteomes" id="UP001218188"/>
    </source>
</evidence>
<dbReference type="Proteomes" id="UP001218188">
    <property type="component" value="Unassembled WGS sequence"/>
</dbReference>
<reference evidence="2" key="1">
    <citation type="submission" date="2023-03" db="EMBL/GenBank/DDBJ databases">
        <title>Massive genome expansion in bonnet fungi (Mycena s.s.) driven by repeated elements and novel gene families across ecological guilds.</title>
        <authorList>
            <consortium name="Lawrence Berkeley National Laboratory"/>
            <person name="Harder C.B."/>
            <person name="Miyauchi S."/>
            <person name="Viragh M."/>
            <person name="Kuo A."/>
            <person name="Thoen E."/>
            <person name="Andreopoulos B."/>
            <person name="Lu D."/>
            <person name="Skrede I."/>
            <person name="Drula E."/>
            <person name="Henrissat B."/>
            <person name="Morin E."/>
            <person name="Kohler A."/>
            <person name="Barry K."/>
            <person name="LaButti K."/>
            <person name="Morin E."/>
            <person name="Salamov A."/>
            <person name="Lipzen A."/>
            <person name="Mereny Z."/>
            <person name="Hegedus B."/>
            <person name="Baldrian P."/>
            <person name="Stursova M."/>
            <person name="Weitz H."/>
            <person name="Taylor A."/>
            <person name="Grigoriev I.V."/>
            <person name="Nagy L.G."/>
            <person name="Martin F."/>
            <person name="Kauserud H."/>
        </authorList>
    </citation>
    <scope>NUCLEOTIDE SEQUENCE</scope>
    <source>
        <strain evidence="2">CBHHK200</strain>
    </source>
</reference>
<feature type="compositionally biased region" description="Basic and acidic residues" evidence="1">
    <location>
        <begin position="123"/>
        <end position="138"/>
    </location>
</feature>
<evidence type="ECO:0000313" key="2">
    <source>
        <dbReference type="EMBL" id="KAJ7020715.1"/>
    </source>
</evidence>
<dbReference type="EMBL" id="JARJCM010000253">
    <property type="protein sequence ID" value="KAJ7020715.1"/>
    <property type="molecule type" value="Genomic_DNA"/>
</dbReference>
<evidence type="ECO:0000256" key="1">
    <source>
        <dbReference type="SAM" id="MobiDB-lite"/>
    </source>
</evidence>
<gene>
    <name evidence="2" type="ORF">C8F04DRAFT_1196281</name>
</gene>
<organism evidence="2 3">
    <name type="scientific">Mycena alexandri</name>
    <dbReference type="NCBI Taxonomy" id="1745969"/>
    <lineage>
        <taxon>Eukaryota</taxon>
        <taxon>Fungi</taxon>
        <taxon>Dikarya</taxon>
        <taxon>Basidiomycota</taxon>
        <taxon>Agaricomycotina</taxon>
        <taxon>Agaricomycetes</taxon>
        <taxon>Agaricomycetidae</taxon>
        <taxon>Agaricales</taxon>
        <taxon>Marasmiineae</taxon>
        <taxon>Mycenaceae</taxon>
        <taxon>Mycena</taxon>
    </lineage>
</organism>
<proteinExistence type="predicted"/>
<dbReference type="AlphaFoldDB" id="A0AAD6S4K1"/>
<accession>A0AAD6S4K1</accession>
<comment type="caution">
    <text evidence="2">The sequence shown here is derived from an EMBL/GenBank/DDBJ whole genome shotgun (WGS) entry which is preliminary data.</text>
</comment>
<keyword evidence="3" id="KW-1185">Reference proteome</keyword>